<dbReference type="Proteomes" id="UP000035054">
    <property type="component" value="Unassembled WGS sequence"/>
</dbReference>
<comment type="caution">
    <text evidence="18">The sequence shown here is derived from an EMBL/GenBank/DDBJ whole genome shotgun (WGS) entry which is preliminary data.</text>
</comment>
<dbReference type="GO" id="GO:0016024">
    <property type="term" value="P:CDP-diacylglycerol biosynthetic process"/>
    <property type="evidence" value="ECO:0007669"/>
    <property type="project" value="UniProtKB-UniPathway"/>
</dbReference>
<dbReference type="EMBL" id="JXUO01000304">
    <property type="protein sequence ID" value="KKZ10841.1"/>
    <property type="molecule type" value="Genomic_DNA"/>
</dbReference>
<dbReference type="GO" id="GO:0004605">
    <property type="term" value="F:phosphatidate cytidylyltransferase activity"/>
    <property type="evidence" value="ECO:0007669"/>
    <property type="project" value="UniProtKB-EC"/>
</dbReference>
<feature type="transmembrane region" description="Helical" evidence="17">
    <location>
        <begin position="276"/>
        <end position="294"/>
    </location>
</feature>
<evidence type="ECO:0000256" key="12">
    <source>
        <dbReference type="ARBA" id="ARBA00023098"/>
    </source>
</evidence>
<feature type="transmembrane region" description="Helical" evidence="17">
    <location>
        <begin position="12"/>
        <end position="45"/>
    </location>
</feature>
<evidence type="ECO:0000256" key="6">
    <source>
        <dbReference type="ARBA" id="ARBA00012487"/>
    </source>
</evidence>
<dbReference type="GO" id="GO:0016020">
    <property type="term" value="C:membrane"/>
    <property type="evidence" value="ECO:0007669"/>
    <property type="project" value="UniProtKB-SubCell"/>
</dbReference>
<evidence type="ECO:0000256" key="9">
    <source>
        <dbReference type="ARBA" id="ARBA00022692"/>
    </source>
</evidence>
<evidence type="ECO:0000256" key="7">
    <source>
        <dbReference type="ARBA" id="ARBA00022516"/>
    </source>
</evidence>
<dbReference type="Pfam" id="PF01148">
    <property type="entry name" value="CTP_transf_1"/>
    <property type="match status" value="1"/>
</dbReference>
<evidence type="ECO:0000256" key="4">
    <source>
        <dbReference type="ARBA" id="ARBA00005189"/>
    </source>
</evidence>
<evidence type="ECO:0000256" key="10">
    <source>
        <dbReference type="ARBA" id="ARBA00022695"/>
    </source>
</evidence>
<dbReference type="PANTHER" id="PTHR47101:SF1">
    <property type="entry name" value="PHOSPHATIDATE CYTIDYLYLTRANSFERASE 4, CHLOROPLASTIC"/>
    <property type="match status" value="1"/>
</dbReference>
<gene>
    <name evidence="18" type="ORF">TH68_09715</name>
</gene>
<comment type="subcellular location">
    <subcellularLocation>
        <location evidence="2">Membrane</location>
        <topology evidence="2">Multi-pass membrane protein</topology>
    </subcellularLocation>
</comment>
<keyword evidence="11 17" id="KW-1133">Transmembrane helix</keyword>
<keyword evidence="15" id="KW-1208">Phospholipid metabolism</keyword>
<keyword evidence="13 17" id="KW-0472">Membrane</keyword>
<accession>A0A6N3WYB0</accession>
<dbReference type="EC" id="2.7.7.41" evidence="6 16"/>
<evidence type="ECO:0000256" key="1">
    <source>
        <dbReference type="ARBA" id="ARBA00001698"/>
    </source>
</evidence>
<feature type="transmembrane region" description="Helical" evidence="17">
    <location>
        <begin position="201"/>
        <end position="220"/>
    </location>
</feature>
<evidence type="ECO:0000256" key="13">
    <source>
        <dbReference type="ARBA" id="ARBA00023136"/>
    </source>
</evidence>
<evidence type="ECO:0000256" key="5">
    <source>
        <dbReference type="ARBA" id="ARBA00010185"/>
    </source>
</evidence>
<keyword evidence="9 16" id="KW-0812">Transmembrane</keyword>
<dbReference type="InterPro" id="IPR000374">
    <property type="entry name" value="PC_trans"/>
</dbReference>
<protein>
    <recommendedName>
        <fullName evidence="6 16">Phosphatidate cytidylyltransferase</fullName>
        <ecNumber evidence="6 16">2.7.7.41</ecNumber>
    </recommendedName>
</protein>
<dbReference type="AlphaFoldDB" id="A0A6N3WYB0"/>
<keyword evidence="8 16" id="KW-0808">Transferase</keyword>
<evidence type="ECO:0000256" key="2">
    <source>
        <dbReference type="ARBA" id="ARBA00004141"/>
    </source>
</evidence>
<dbReference type="PANTHER" id="PTHR47101">
    <property type="entry name" value="PHOSPHATIDATE CYTIDYLYLTRANSFERASE 5, CHLOROPLASTIC"/>
    <property type="match status" value="1"/>
</dbReference>
<sequence length="295" mass="31210">MSWWGSPRLLSGLVAAGLGVLLISLGGWWFTLLVAVIVHLGLVEFFQLARSKGMRPASKTTLVACQVLLFLSFHATNQPLNSQWSLGADAVVPLASLVICGWLLLQPQTGSIADVAASIFGFYYLGVLPSHWLRLRAIDAIAPLHVQHWTMPATGISAGLALTLFTTAMILAVDIIAYVCGQRFGQRPLIRVSPGKTVEGTISGFLAAALVGAGGAVLLGWPLAPWSGLTLGLLVALSALVGDLVESMLKRDAGVKDSGRLIPGHGGILDRFDSSLLTPAVVLYFVLLVLPLFAR</sequence>
<comment type="catalytic activity">
    <reaction evidence="1 16">
        <text>a 1,2-diacyl-sn-glycero-3-phosphate + CTP + H(+) = a CDP-1,2-diacyl-sn-glycerol + diphosphate</text>
        <dbReference type="Rhea" id="RHEA:16229"/>
        <dbReference type="ChEBI" id="CHEBI:15378"/>
        <dbReference type="ChEBI" id="CHEBI:33019"/>
        <dbReference type="ChEBI" id="CHEBI:37563"/>
        <dbReference type="ChEBI" id="CHEBI:58332"/>
        <dbReference type="ChEBI" id="CHEBI:58608"/>
        <dbReference type="EC" id="2.7.7.41"/>
    </reaction>
</comment>
<comment type="pathway">
    <text evidence="3 16">Phospholipid metabolism; CDP-diacylglycerol biosynthesis; CDP-diacylglycerol from sn-glycerol 3-phosphate: step 3/3.</text>
</comment>
<comment type="similarity">
    <text evidence="5 16">Belongs to the CDS family.</text>
</comment>
<feature type="transmembrane region" description="Helical" evidence="17">
    <location>
        <begin position="112"/>
        <end position="133"/>
    </location>
</feature>
<evidence type="ECO:0000256" key="3">
    <source>
        <dbReference type="ARBA" id="ARBA00005119"/>
    </source>
</evidence>
<evidence type="ECO:0000256" key="17">
    <source>
        <dbReference type="SAM" id="Phobius"/>
    </source>
</evidence>
<evidence type="ECO:0000313" key="18">
    <source>
        <dbReference type="EMBL" id="KKZ10841.1"/>
    </source>
</evidence>
<keyword evidence="7" id="KW-0444">Lipid biosynthesis</keyword>
<keyword evidence="10 16" id="KW-0548">Nucleotidyltransferase</keyword>
<proteinExistence type="inferred from homology"/>
<feature type="transmembrane region" description="Helical" evidence="17">
    <location>
        <begin position="153"/>
        <end position="180"/>
    </location>
</feature>
<dbReference type="UniPathway" id="UPA00557">
    <property type="reaction ID" value="UER00614"/>
</dbReference>
<evidence type="ECO:0000256" key="15">
    <source>
        <dbReference type="ARBA" id="ARBA00023264"/>
    </source>
</evidence>
<feature type="transmembrane region" description="Helical" evidence="17">
    <location>
        <begin position="57"/>
        <end position="74"/>
    </location>
</feature>
<reference evidence="18 19" key="1">
    <citation type="submission" date="2015-01" db="EMBL/GenBank/DDBJ databases">
        <title>Lifestyle Evolution in Cyanobacterial Symbionts of Sponges.</title>
        <authorList>
            <person name="Burgsdorf I."/>
            <person name="Slaby B.M."/>
            <person name="Handley K.M."/>
            <person name="Haber M."/>
            <person name="Blom J."/>
            <person name="Marshall C.W."/>
            <person name="Gilbert J.A."/>
            <person name="Hentschel U."/>
            <person name="Steindler L."/>
        </authorList>
    </citation>
    <scope>NUCLEOTIDE SEQUENCE [LARGE SCALE GENOMIC DNA]</scope>
    <source>
        <strain evidence="18">142</strain>
    </source>
</reference>
<dbReference type="PROSITE" id="PS01315">
    <property type="entry name" value="CDS"/>
    <property type="match status" value="1"/>
</dbReference>
<keyword evidence="14" id="KW-0594">Phospholipid biosynthesis</keyword>
<evidence type="ECO:0000256" key="16">
    <source>
        <dbReference type="RuleBase" id="RU003938"/>
    </source>
</evidence>
<organism evidence="18 19">
    <name type="scientific">Candidatus Synechococcus spongiarum 142</name>
    <dbReference type="NCBI Taxonomy" id="1608213"/>
    <lineage>
        <taxon>Bacteria</taxon>
        <taxon>Bacillati</taxon>
        <taxon>Cyanobacteriota</taxon>
        <taxon>Cyanophyceae</taxon>
        <taxon>Synechococcales</taxon>
        <taxon>Synechococcaceae</taxon>
        <taxon>Synechococcus</taxon>
    </lineage>
</organism>
<name>A0A6N3WYB0_9SYNE</name>
<evidence type="ECO:0000313" key="19">
    <source>
        <dbReference type="Proteomes" id="UP000035054"/>
    </source>
</evidence>
<evidence type="ECO:0000256" key="8">
    <source>
        <dbReference type="ARBA" id="ARBA00022679"/>
    </source>
</evidence>
<keyword evidence="12" id="KW-0443">Lipid metabolism</keyword>
<evidence type="ECO:0000256" key="14">
    <source>
        <dbReference type="ARBA" id="ARBA00023209"/>
    </source>
</evidence>
<feature type="transmembrane region" description="Helical" evidence="17">
    <location>
        <begin position="86"/>
        <end position="105"/>
    </location>
</feature>
<comment type="pathway">
    <text evidence="4">Lipid metabolism.</text>
</comment>
<evidence type="ECO:0000256" key="11">
    <source>
        <dbReference type="ARBA" id="ARBA00022989"/>
    </source>
</evidence>